<accession>A0A4R6U1C8</accession>
<gene>
    <name evidence="2" type="ORF">DFQ45_10416</name>
</gene>
<evidence type="ECO:0000313" key="2">
    <source>
        <dbReference type="EMBL" id="TDQ38443.1"/>
    </source>
</evidence>
<sequence length="143" mass="16355">MARKKNKPLPSPEWLQPRMRLMHLCSLFLLTALAILLVVWNQFFADLHGARTWVISGIELFPLLLVAPGMLLGSARVHAWACFVMNLYFIKGVLAWIDPARAWLGMLETLISVTLFTSALLYVRWRYQYERHLAGETAEPATT</sequence>
<dbReference type="Pfam" id="PF09842">
    <property type="entry name" value="DUF2069"/>
    <property type="match status" value="1"/>
</dbReference>
<keyword evidence="1" id="KW-0472">Membrane</keyword>
<feature type="transmembrane region" description="Helical" evidence="1">
    <location>
        <begin position="52"/>
        <end position="72"/>
    </location>
</feature>
<keyword evidence="1" id="KW-1133">Transmembrane helix</keyword>
<keyword evidence="3" id="KW-1185">Reference proteome</keyword>
<feature type="transmembrane region" description="Helical" evidence="1">
    <location>
        <begin position="21"/>
        <end position="40"/>
    </location>
</feature>
<evidence type="ECO:0000313" key="3">
    <source>
        <dbReference type="Proteomes" id="UP000294575"/>
    </source>
</evidence>
<organism evidence="2 3">
    <name type="scientific">Thiopseudomonas denitrificans</name>
    <dbReference type="NCBI Taxonomy" id="1501432"/>
    <lineage>
        <taxon>Bacteria</taxon>
        <taxon>Pseudomonadati</taxon>
        <taxon>Pseudomonadota</taxon>
        <taxon>Gammaproteobacteria</taxon>
        <taxon>Pseudomonadales</taxon>
        <taxon>Pseudomonadaceae</taxon>
        <taxon>Thiopseudomonas</taxon>
    </lineage>
</organism>
<reference evidence="2 3" key="1">
    <citation type="submission" date="2019-03" db="EMBL/GenBank/DDBJ databases">
        <title>Genomic Encyclopedia of Type Strains, Phase IV (KMG-IV): sequencing the most valuable type-strain genomes for metagenomic binning, comparative biology and taxonomic classification.</title>
        <authorList>
            <person name="Goeker M."/>
        </authorList>
    </citation>
    <scope>NUCLEOTIDE SEQUENCE [LARGE SCALE GENOMIC DNA]</scope>
    <source>
        <strain evidence="2 3">DSM 28679</strain>
    </source>
</reference>
<proteinExistence type="predicted"/>
<feature type="transmembrane region" description="Helical" evidence="1">
    <location>
        <begin position="79"/>
        <end position="97"/>
    </location>
</feature>
<feature type="transmembrane region" description="Helical" evidence="1">
    <location>
        <begin position="103"/>
        <end position="123"/>
    </location>
</feature>
<name>A0A4R6U1C8_9GAMM</name>
<keyword evidence="1" id="KW-0812">Transmembrane</keyword>
<protein>
    <submittedName>
        <fullName evidence="2">Putative membrane protein</fullName>
    </submittedName>
</protein>
<dbReference type="InterPro" id="IPR018643">
    <property type="entry name" value="DUF2069_membrane"/>
</dbReference>
<dbReference type="Proteomes" id="UP000294575">
    <property type="component" value="Unassembled WGS sequence"/>
</dbReference>
<comment type="caution">
    <text evidence="2">The sequence shown here is derived from an EMBL/GenBank/DDBJ whole genome shotgun (WGS) entry which is preliminary data.</text>
</comment>
<dbReference type="AlphaFoldDB" id="A0A4R6U1C8"/>
<dbReference type="EMBL" id="SNYK01000004">
    <property type="protein sequence ID" value="TDQ38443.1"/>
    <property type="molecule type" value="Genomic_DNA"/>
</dbReference>
<evidence type="ECO:0000256" key="1">
    <source>
        <dbReference type="SAM" id="Phobius"/>
    </source>
</evidence>